<dbReference type="CDD" id="cd17535">
    <property type="entry name" value="REC_NarL-like"/>
    <property type="match status" value="1"/>
</dbReference>
<dbReference type="InterPro" id="IPR011006">
    <property type="entry name" value="CheY-like_superfamily"/>
</dbReference>
<organism evidence="3 4">
    <name type="scientific">Roseateles amylovorans</name>
    <dbReference type="NCBI Taxonomy" id="2978473"/>
    <lineage>
        <taxon>Bacteria</taxon>
        <taxon>Pseudomonadati</taxon>
        <taxon>Pseudomonadota</taxon>
        <taxon>Betaproteobacteria</taxon>
        <taxon>Burkholderiales</taxon>
        <taxon>Sphaerotilaceae</taxon>
        <taxon>Roseateles</taxon>
    </lineage>
</organism>
<dbReference type="EMBL" id="CP104562">
    <property type="protein sequence ID" value="UXH77751.1"/>
    <property type="molecule type" value="Genomic_DNA"/>
</dbReference>
<dbReference type="InterPro" id="IPR058245">
    <property type="entry name" value="NreC/VraR/RcsB-like_REC"/>
</dbReference>
<dbReference type="InterPro" id="IPR051015">
    <property type="entry name" value="EvgA-like"/>
</dbReference>
<sequence>MKIVVVEDCLPVRRLLVGRVECEAGVSVVAQASGEDEAVQAVMATTPDVVLLDLQLSPGSGLAVLSRLRRQSFAGKVFVLSSEDRAIYAPLCTQRGANGFYDKAFDVDRLMGDLHDLCCEGAPRLRRCGAPGPRPPMHLGG</sequence>
<dbReference type="SMART" id="SM00448">
    <property type="entry name" value="REC"/>
    <property type="match status" value="1"/>
</dbReference>
<evidence type="ECO:0000259" key="2">
    <source>
        <dbReference type="PROSITE" id="PS50110"/>
    </source>
</evidence>
<dbReference type="Gene3D" id="3.40.50.2300">
    <property type="match status" value="1"/>
</dbReference>
<dbReference type="PROSITE" id="PS50110">
    <property type="entry name" value="RESPONSE_REGULATORY"/>
    <property type="match status" value="1"/>
</dbReference>
<accession>A0ABY6B0P4</accession>
<name>A0ABY6B0P4_9BURK</name>
<evidence type="ECO:0000256" key="1">
    <source>
        <dbReference type="PROSITE-ProRule" id="PRU00169"/>
    </source>
</evidence>
<proteinExistence type="predicted"/>
<reference evidence="3" key="1">
    <citation type="submission" date="2022-10" db="EMBL/GenBank/DDBJ databases">
        <title>Characterization and whole genome sequencing of a new Roseateles species, isolated from fresh water.</title>
        <authorList>
            <person name="Guliayeva D.Y."/>
            <person name="Akhremchuk A.E."/>
            <person name="Sikolenko M.A."/>
            <person name="Valentovich L.N."/>
            <person name="Sidarenka A.V."/>
        </authorList>
    </citation>
    <scope>NUCLEOTIDE SEQUENCE</scope>
    <source>
        <strain evidence="3">BIM B-1768</strain>
    </source>
</reference>
<keyword evidence="4" id="KW-1185">Reference proteome</keyword>
<dbReference type="PANTHER" id="PTHR45566:SF2">
    <property type="entry name" value="NARL SUBFAMILY"/>
    <property type="match status" value="1"/>
</dbReference>
<dbReference type="InterPro" id="IPR001789">
    <property type="entry name" value="Sig_transdc_resp-reg_receiver"/>
</dbReference>
<gene>
    <name evidence="3" type="ORF">N4261_22660</name>
</gene>
<dbReference type="PANTHER" id="PTHR45566">
    <property type="entry name" value="HTH-TYPE TRANSCRIPTIONAL REGULATOR YHJB-RELATED"/>
    <property type="match status" value="1"/>
</dbReference>
<dbReference type="SUPFAM" id="SSF52172">
    <property type="entry name" value="CheY-like"/>
    <property type="match status" value="1"/>
</dbReference>
<evidence type="ECO:0000313" key="4">
    <source>
        <dbReference type="Proteomes" id="UP001064933"/>
    </source>
</evidence>
<protein>
    <submittedName>
        <fullName evidence="3">Response regulator</fullName>
    </submittedName>
</protein>
<dbReference type="RefSeq" id="WP_261757506.1">
    <property type="nucleotide sequence ID" value="NZ_CP104562.2"/>
</dbReference>
<keyword evidence="1" id="KW-0597">Phosphoprotein</keyword>
<dbReference type="Pfam" id="PF00072">
    <property type="entry name" value="Response_reg"/>
    <property type="match status" value="1"/>
</dbReference>
<dbReference type="Proteomes" id="UP001064933">
    <property type="component" value="Chromosome"/>
</dbReference>
<feature type="modified residue" description="4-aspartylphosphate" evidence="1">
    <location>
        <position position="53"/>
    </location>
</feature>
<feature type="domain" description="Response regulatory" evidence="2">
    <location>
        <begin position="2"/>
        <end position="118"/>
    </location>
</feature>
<evidence type="ECO:0000313" key="3">
    <source>
        <dbReference type="EMBL" id="UXH77751.1"/>
    </source>
</evidence>